<gene>
    <name evidence="2" type="ORF">L917_04180</name>
</gene>
<protein>
    <recommendedName>
        <fullName evidence="3">RxLR effector protein</fullName>
    </recommendedName>
</protein>
<dbReference type="EMBL" id="KI678468">
    <property type="protein sequence ID" value="ETL98825.1"/>
    <property type="molecule type" value="Genomic_DNA"/>
</dbReference>
<keyword evidence="1" id="KW-0732">Signal</keyword>
<evidence type="ECO:0008006" key="3">
    <source>
        <dbReference type="Google" id="ProtNLM"/>
    </source>
</evidence>
<proteinExistence type="predicted"/>
<reference evidence="2" key="1">
    <citation type="submission" date="2013-11" db="EMBL/GenBank/DDBJ databases">
        <title>The Genome Sequence of Phytophthora parasitica CHvinca01.</title>
        <authorList>
            <consortium name="The Broad Institute Genomics Platform"/>
            <person name="Russ C."/>
            <person name="Tyler B."/>
            <person name="Panabieres F."/>
            <person name="Shan W."/>
            <person name="Tripathy S."/>
            <person name="Grunwald N."/>
            <person name="Machado M."/>
            <person name="Johnson C.S."/>
            <person name="Arredondo F."/>
            <person name="Hong C."/>
            <person name="Coffey M."/>
            <person name="Young S.K."/>
            <person name="Zeng Q."/>
            <person name="Gargeya S."/>
            <person name="Fitzgerald M."/>
            <person name="Abouelleil A."/>
            <person name="Alvarado L."/>
            <person name="Chapman S.B."/>
            <person name="Gainer-Dewar J."/>
            <person name="Goldberg J."/>
            <person name="Griggs A."/>
            <person name="Gujja S."/>
            <person name="Hansen M."/>
            <person name="Howarth C."/>
            <person name="Imamovic A."/>
            <person name="Ireland A."/>
            <person name="Larimer J."/>
            <person name="McCowan C."/>
            <person name="Murphy C."/>
            <person name="Pearson M."/>
            <person name="Poon T.W."/>
            <person name="Priest M."/>
            <person name="Roberts A."/>
            <person name="Saif S."/>
            <person name="Shea T."/>
            <person name="Sykes S."/>
            <person name="Wortman J."/>
            <person name="Nusbaum C."/>
            <person name="Birren B."/>
        </authorList>
    </citation>
    <scope>NUCLEOTIDE SEQUENCE [LARGE SCALE GENOMIC DNA]</scope>
    <source>
        <strain evidence="2">CHvinca01</strain>
    </source>
</reference>
<evidence type="ECO:0000313" key="2">
    <source>
        <dbReference type="EMBL" id="ETL98825.1"/>
    </source>
</evidence>
<feature type="signal peptide" evidence="1">
    <location>
        <begin position="1"/>
        <end position="25"/>
    </location>
</feature>
<organism evidence="2">
    <name type="scientific">Phytophthora nicotianae</name>
    <name type="common">Potato buckeye rot agent</name>
    <name type="synonym">Phytophthora parasitica</name>
    <dbReference type="NCBI Taxonomy" id="4792"/>
    <lineage>
        <taxon>Eukaryota</taxon>
        <taxon>Sar</taxon>
        <taxon>Stramenopiles</taxon>
        <taxon>Oomycota</taxon>
        <taxon>Peronosporomycetes</taxon>
        <taxon>Peronosporales</taxon>
        <taxon>Peronosporaceae</taxon>
        <taxon>Phytophthora</taxon>
    </lineage>
</organism>
<feature type="chain" id="PRO_5004819420" description="RxLR effector protein" evidence="1">
    <location>
        <begin position="26"/>
        <end position="480"/>
    </location>
</feature>
<dbReference type="Proteomes" id="UP000054423">
    <property type="component" value="Unassembled WGS sequence"/>
</dbReference>
<sequence>MRRCSTALLWILPFILLANVERVASYELTSPDYVSTFHSFADHQNGGTSNRLLRRYDEVEEERAIGGTIVSGLTTKLKDGASKLAEKLVSRNKYEVIVAAQLKLERIMDSSDLMQMIGQVKQFNSKHVLKKISVIGTLTTRYGDDALAKALVAAESEALSIKVARQIQELRKEQLTRWQRDGNSADDVFKLLKIRGDGYNVFASRKLEVMDDYVKLVNANKKKADQTSLLSTLIKGFGGEEKLGELLQTAKKHSRTQAKAEELETSLISKWARERQLPANVFQWLKLHDDIDNAFTADNLLKFANYFENYNLKQSTRETPLIEFYRNSFKEANVAIKLISALDDPATSNAAKKLQTQGWKSVDDMLARLNINKDQGAETTSQKLDALAKFIALKGGERNLIKTLEQKFGSKRELALILNSASTTADATTLQRKQFATWIANNIRPESVLSSTFGKGYARATLEEKAIVSKFKAFYFQYIQ</sequence>
<evidence type="ECO:0000256" key="1">
    <source>
        <dbReference type="SAM" id="SignalP"/>
    </source>
</evidence>
<dbReference type="OrthoDB" id="126417at2759"/>
<accession>W2LQB1</accession>
<dbReference type="VEuPathDB" id="FungiDB:PPTG_08782"/>
<dbReference type="AlphaFoldDB" id="W2LQB1"/>
<name>W2LQB1_PHYNI</name>